<dbReference type="Proteomes" id="UP001642360">
    <property type="component" value="Unassembled WGS sequence"/>
</dbReference>
<dbReference type="AlphaFoldDB" id="A0ABC8RQL2"/>
<protein>
    <submittedName>
        <fullName evidence="2">Uncharacterized protein</fullName>
    </submittedName>
</protein>
<evidence type="ECO:0000313" key="1">
    <source>
        <dbReference type="EMBL" id="CAK9143758.1"/>
    </source>
</evidence>
<gene>
    <name evidence="1" type="ORF">ILEXP_LOCUS11494</name>
    <name evidence="2" type="ORF">ILEXP_LOCUS14887</name>
</gene>
<keyword evidence="3" id="KW-1185">Reference proteome</keyword>
<dbReference type="EMBL" id="CAUOFW020001636">
    <property type="protein sequence ID" value="CAK9147008.1"/>
    <property type="molecule type" value="Genomic_DNA"/>
</dbReference>
<proteinExistence type="predicted"/>
<name>A0ABC8RQL2_9AQUA</name>
<evidence type="ECO:0000313" key="2">
    <source>
        <dbReference type="EMBL" id="CAK9147008.1"/>
    </source>
</evidence>
<accession>A0ABC8RQL2</accession>
<organism evidence="2 3">
    <name type="scientific">Ilex paraguariensis</name>
    <name type="common">yerba mate</name>
    <dbReference type="NCBI Taxonomy" id="185542"/>
    <lineage>
        <taxon>Eukaryota</taxon>
        <taxon>Viridiplantae</taxon>
        <taxon>Streptophyta</taxon>
        <taxon>Embryophyta</taxon>
        <taxon>Tracheophyta</taxon>
        <taxon>Spermatophyta</taxon>
        <taxon>Magnoliopsida</taxon>
        <taxon>eudicotyledons</taxon>
        <taxon>Gunneridae</taxon>
        <taxon>Pentapetalae</taxon>
        <taxon>asterids</taxon>
        <taxon>campanulids</taxon>
        <taxon>Aquifoliales</taxon>
        <taxon>Aquifoliaceae</taxon>
        <taxon>Ilex</taxon>
    </lineage>
</organism>
<dbReference type="EMBL" id="CAUOFW020001336">
    <property type="protein sequence ID" value="CAK9143758.1"/>
    <property type="molecule type" value="Genomic_DNA"/>
</dbReference>
<reference evidence="2 3" key="1">
    <citation type="submission" date="2024-02" db="EMBL/GenBank/DDBJ databases">
        <authorList>
            <person name="Vignale AGUSTIN F."/>
            <person name="Sosa J E."/>
            <person name="Modenutti C."/>
        </authorList>
    </citation>
    <scope>NUCLEOTIDE SEQUENCE [LARGE SCALE GENOMIC DNA]</scope>
</reference>
<evidence type="ECO:0000313" key="3">
    <source>
        <dbReference type="Proteomes" id="UP001642360"/>
    </source>
</evidence>
<sequence length="149" mass="16777">MILLLSTLLCLDDDKTSELRELDYAHPVVAKFDRLLVEGKHSGFGCFYLSENLNENDDYSFWVQKDDQENTYDMSPALPMALDHPSGAPLNLYNDQHMCLHFGMTGDGDRDKCINPEGFARFLGLLESIPIHSTGSTHESSEHATPDLR</sequence>
<comment type="caution">
    <text evidence="2">The sequence shown here is derived from an EMBL/GenBank/DDBJ whole genome shotgun (WGS) entry which is preliminary data.</text>
</comment>